<sequence length="275" mass="29924">MTDSKWKLVVNREGVTITGDRFQLTAANQQAADTDLLDADVDMAVMDPAAIDGIINELQSINRRTYGQFCGLSHAAEMVGERWGMLIIRDLLVGPKRFSELSEGLPLLSPDILSARLKEMEHFGVLRAKASSVEEGVVRYELTEYGQELDDIVRAFGRWGARTLDVPRPDEIVTINGLIMALRSCFRGAAVADIAMTFELTAGPMVVNGTIADGEITVVEGPNPDADLRIEPGMMAKDILTGQADGDAVRASDEVSYSGDDKLVDDFARAFSLNQ</sequence>
<dbReference type="EMBL" id="BMRB01000002">
    <property type="protein sequence ID" value="GGS32371.1"/>
    <property type="molecule type" value="Genomic_DNA"/>
</dbReference>
<dbReference type="InterPro" id="IPR036390">
    <property type="entry name" value="WH_DNA-bd_sf"/>
</dbReference>
<dbReference type="PANTHER" id="PTHR33204">
    <property type="entry name" value="TRANSCRIPTIONAL REGULATOR, MARR FAMILY"/>
    <property type="match status" value="1"/>
</dbReference>
<protein>
    <submittedName>
        <fullName evidence="5">HxlR family transcriptional regulator</fullName>
    </submittedName>
</protein>
<keyword evidence="2" id="KW-0238">DNA-binding</keyword>
<dbReference type="PANTHER" id="PTHR33204:SF18">
    <property type="entry name" value="TRANSCRIPTIONAL REGULATORY PROTEIN"/>
    <property type="match status" value="1"/>
</dbReference>
<dbReference type="AlphaFoldDB" id="A0A918GF04"/>
<dbReference type="InterPro" id="IPR036388">
    <property type="entry name" value="WH-like_DNA-bd_sf"/>
</dbReference>
<dbReference type="InterPro" id="IPR002577">
    <property type="entry name" value="HTH_HxlR"/>
</dbReference>
<evidence type="ECO:0000313" key="6">
    <source>
        <dbReference type="Proteomes" id="UP000660680"/>
    </source>
</evidence>
<dbReference type="GO" id="GO:0003677">
    <property type="term" value="F:DNA binding"/>
    <property type="evidence" value="ECO:0007669"/>
    <property type="project" value="UniProtKB-KW"/>
</dbReference>
<accession>A0A918GF04</accession>
<dbReference type="Gene3D" id="1.10.10.10">
    <property type="entry name" value="Winged helix-like DNA-binding domain superfamily/Winged helix DNA-binding domain"/>
    <property type="match status" value="1"/>
</dbReference>
<evidence type="ECO:0000313" key="5">
    <source>
        <dbReference type="EMBL" id="GGS32371.1"/>
    </source>
</evidence>
<gene>
    <name evidence="5" type="ORF">GCM10010171_27900</name>
</gene>
<reference evidence="5" key="1">
    <citation type="journal article" date="2014" name="Int. J. Syst. Evol. Microbiol.">
        <title>Complete genome sequence of Corynebacterium casei LMG S-19264T (=DSM 44701T), isolated from a smear-ripened cheese.</title>
        <authorList>
            <consortium name="US DOE Joint Genome Institute (JGI-PGF)"/>
            <person name="Walter F."/>
            <person name="Albersmeier A."/>
            <person name="Kalinowski J."/>
            <person name="Ruckert C."/>
        </authorList>
    </citation>
    <scope>NUCLEOTIDE SEQUENCE</scope>
    <source>
        <strain evidence="5">JCM 3276</strain>
    </source>
</reference>
<comment type="caution">
    <text evidence="5">The sequence shown here is derived from an EMBL/GenBank/DDBJ whole genome shotgun (WGS) entry which is preliminary data.</text>
</comment>
<dbReference type="Pfam" id="PF01638">
    <property type="entry name" value="HxlR"/>
    <property type="match status" value="1"/>
</dbReference>
<dbReference type="Proteomes" id="UP000660680">
    <property type="component" value="Unassembled WGS sequence"/>
</dbReference>
<reference evidence="5" key="2">
    <citation type="submission" date="2020-09" db="EMBL/GenBank/DDBJ databases">
        <authorList>
            <person name="Sun Q."/>
            <person name="Ohkuma M."/>
        </authorList>
    </citation>
    <scope>NUCLEOTIDE SEQUENCE</scope>
    <source>
        <strain evidence="5">JCM 3276</strain>
    </source>
</reference>
<dbReference type="PROSITE" id="PS51118">
    <property type="entry name" value="HTH_HXLR"/>
    <property type="match status" value="1"/>
</dbReference>
<keyword evidence="6" id="KW-1185">Reference proteome</keyword>
<keyword evidence="3" id="KW-0804">Transcription</keyword>
<dbReference type="SUPFAM" id="SSF46785">
    <property type="entry name" value="Winged helix' DNA-binding domain"/>
    <property type="match status" value="1"/>
</dbReference>
<feature type="domain" description="HTH hxlR-type" evidence="4">
    <location>
        <begin position="70"/>
        <end position="168"/>
    </location>
</feature>
<keyword evidence="1" id="KW-0805">Transcription regulation</keyword>
<evidence type="ECO:0000259" key="4">
    <source>
        <dbReference type="PROSITE" id="PS51118"/>
    </source>
</evidence>
<evidence type="ECO:0000256" key="3">
    <source>
        <dbReference type="ARBA" id="ARBA00023163"/>
    </source>
</evidence>
<name>A0A918GF04_9PSEU</name>
<dbReference type="RefSeq" id="WP_189210828.1">
    <property type="nucleotide sequence ID" value="NZ_BMRB01000002.1"/>
</dbReference>
<evidence type="ECO:0000256" key="1">
    <source>
        <dbReference type="ARBA" id="ARBA00023015"/>
    </source>
</evidence>
<organism evidence="5 6">
    <name type="scientific">Actinokineospora fastidiosa</name>
    <dbReference type="NCBI Taxonomy" id="1816"/>
    <lineage>
        <taxon>Bacteria</taxon>
        <taxon>Bacillati</taxon>
        <taxon>Actinomycetota</taxon>
        <taxon>Actinomycetes</taxon>
        <taxon>Pseudonocardiales</taxon>
        <taxon>Pseudonocardiaceae</taxon>
        <taxon>Actinokineospora</taxon>
    </lineage>
</organism>
<evidence type="ECO:0000256" key="2">
    <source>
        <dbReference type="ARBA" id="ARBA00023125"/>
    </source>
</evidence>
<proteinExistence type="predicted"/>